<accession>A0A844Y1R2</accession>
<dbReference type="EMBL" id="WTYF01000004">
    <property type="protein sequence ID" value="MXO51766.1"/>
    <property type="molecule type" value="Genomic_DNA"/>
</dbReference>
<dbReference type="Proteomes" id="UP000444185">
    <property type="component" value="Unassembled WGS sequence"/>
</dbReference>
<reference evidence="1 2" key="1">
    <citation type="submission" date="2019-12" db="EMBL/GenBank/DDBJ databases">
        <title>Genomic-based taxomic classification of the family Erythrobacteraceae.</title>
        <authorList>
            <person name="Xu L."/>
        </authorList>
    </citation>
    <scope>NUCLEOTIDE SEQUENCE [LARGE SCALE GENOMIC DNA]</scope>
    <source>
        <strain evidence="1 2">DSM 16225</strain>
    </source>
</reference>
<proteinExistence type="predicted"/>
<protein>
    <submittedName>
        <fullName evidence="1">WYL domain-containing protein</fullName>
    </submittedName>
</protein>
<keyword evidence="2" id="KW-1185">Reference proteome</keyword>
<dbReference type="OrthoDB" id="7428487at2"/>
<organism evidence="1 2">
    <name type="scientific">Qipengyuania gaetbuli</name>
    <dbReference type="NCBI Taxonomy" id="266952"/>
    <lineage>
        <taxon>Bacteria</taxon>
        <taxon>Pseudomonadati</taxon>
        <taxon>Pseudomonadota</taxon>
        <taxon>Alphaproteobacteria</taxon>
        <taxon>Sphingomonadales</taxon>
        <taxon>Erythrobacteraceae</taxon>
        <taxon>Qipengyuania</taxon>
    </lineage>
</organism>
<dbReference type="PROSITE" id="PS52050">
    <property type="entry name" value="WYL"/>
    <property type="match status" value="1"/>
</dbReference>
<comment type="caution">
    <text evidence="1">The sequence shown here is derived from an EMBL/GenBank/DDBJ whole genome shotgun (WGS) entry which is preliminary data.</text>
</comment>
<evidence type="ECO:0000313" key="2">
    <source>
        <dbReference type="Proteomes" id="UP000444185"/>
    </source>
</evidence>
<gene>
    <name evidence="1" type="ORF">GRI42_10675</name>
</gene>
<name>A0A844Y1R2_9SPHN</name>
<evidence type="ECO:0000313" key="1">
    <source>
        <dbReference type="EMBL" id="MXO51766.1"/>
    </source>
</evidence>
<sequence>MQHDLPENDGRALIAAAIASRRMIRARYNSSELTLAPHQIILRNNALYLGALNPAKARRSDELPSLGHFKIDGLSDIDMTEESFVALPPEFCVPPREGDQLIFDGG</sequence>
<dbReference type="RefSeq" id="WP_160608470.1">
    <property type="nucleotide sequence ID" value="NZ_JAIUZO010000002.1"/>
</dbReference>
<dbReference type="AlphaFoldDB" id="A0A844Y1R2"/>